<sequence length="348" mass="39068">MAADVVAHCFLLLHFFACLAWLECVLVICVSQIAATDTRTPPVEQAWSGASLASCAASQYCRLAGREANELGDGPRACPRGRLWARTASCMSLMCNPEWMLLHWANGDRRWPLVAAVDRRRLAFGLDMHAIHLHIYELENPLTPSSLVGWAPWGGWWWEVDGGWLWWVVGACTATRRRGLFAAFCMPLLSERDRLGKMAILFLMGFVSAMRILLHLSAHASQPEASRRPTQVRRGRPPLARSWKAPSWCAWVCVCVCVLRKERGWPQVPRYGGRPMTAPWANPRGRSFGSPKAKHPPPASNLAINRECFRRQERAPSHQQIPTPTTTTPRPSIMDVTSVSDIFPRQTD</sequence>
<reference evidence="2" key="1">
    <citation type="journal article" date="2023" name="Mol. Phylogenet. Evol.">
        <title>Genome-scale phylogeny and comparative genomics of the fungal order Sordariales.</title>
        <authorList>
            <person name="Hensen N."/>
            <person name="Bonometti L."/>
            <person name="Westerberg I."/>
            <person name="Brannstrom I.O."/>
            <person name="Guillou S."/>
            <person name="Cros-Aarteil S."/>
            <person name="Calhoun S."/>
            <person name="Haridas S."/>
            <person name="Kuo A."/>
            <person name="Mondo S."/>
            <person name="Pangilinan J."/>
            <person name="Riley R."/>
            <person name="LaButti K."/>
            <person name="Andreopoulos B."/>
            <person name="Lipzen A."/>
            <person name="Chen C."/>
            <person name="Yan M."/>
            <person name="Daum C."/>
            <person name="Ng V."/>
            <person name="Clum A."/>
            <person name="Steindorff A."/>
            <person name="Ohm R.A."/>
            <person name="Martin F."/>
            <person name="Silar P."/>
            <person name="Natvig D.O."/>
            <person name="Lalanne C."/>
            <person name="Gautier V."/>
            <person name="Ament-Velasquez S.L."/>
            <person name="Kruys A."/>
            <person name="Hutchinson M.I."/>
            <person name="Powell A.J."/>
            <person name="Barry K."/>
            <person name="Miller A.N."/>
            <person name="Grigoriev I.V."/>
            <person name="Debuchy R."/>
            <person name="Gladieux P."/>
            <person name="Hiltunen Thoren M."/>
            <person name="Johannesson H."/>
        </authorList>
    </citation>
    <scope>NUCLEOTIDE SEQUENCE</scope>
    <source>
        <strain evidence="2">CBS 958.72</strain>
    </source>
</reference>
<feature type="compositionally biased region" description="Basic and acidic residues" evidence="1">
    <location>
        <begin position="307"/>
        <end position="316"/>
    </location>
</feature>
<keyword evidence="3" id="KW-1185">Reference proteome</keyword>
<evidence type="ECO:0000256" key="1">
    <source>
        <dbReference type="SAM" id="MobiDB-lite"/>
    </source>
</evidence>
<dbReference type="Proteomes" id="UP001287356">
    <property type="component" value="Unassembled WGS sequence"/>
</dbReference>
<protein>
    <submittedName>
        <fullName evidence="2">Uncharacterized protein</fullName>
    </submittedName>
</protein>
<organism evidence="2 3">
    <name type="scientific">Lasiosphaeria ovina</name>
    <dbReference type="NCBI Taxonomy" id="92902"/>
    <lineage>
        <taxon>Eukaryota</taxon>
        <taxon>Fungi</taxon>
        <taxon>Dikarya</taxon>
        <taxon>Ascomycota</taxon>
        <taxon>Pezizomycotina</taxon>
        <taxon>Sordariomycetes</taxon>
        <taxon>Sordariomycetidae</taxon>
        <taxon>Sordariales</taxon>
        <taxon>Lasiosphaeriaceae</taxon>
        <taxon>Lasiosphaeria</taxon>
    </lineage>
</organism>
<dbReference type="EMBL" id="JAULSN010000004">
    <property type="protein sequence ID" value="KAK3372857.1"/>
    <property type="molecule type" value="Genomic_DNA"/>
</dbReference>
<evidence type="ECO:0000313" key="3">
    <source>
        <dbReference type="Proteomes" id="UP001287356"/>
    </source>
</evidence>
<feature type="region of interest" description="Disordered" evidence="1">
    <location>
        <begin position="282"/>
        <end position="348"/>
    </location>
</feature>
<accession>A0AAE0KB36</accession>
<evidence type="ECO:0000313" key="2">
    <source>
        <dbReference type="EMBL" id="KAK3372857.1"/>
    </source>
</evidence>
<gene>
    <name evidence="2" type="ORF">B0T24DRAFT_245629</name>
</gene>
<name>A0AAE0KB36_9PEZI</name>
<dbReference type="AlphaFoldDB" id="A0AAE0KB36"/>
<proteinExistence type="predicted"/>
<comment type="caution">
    <text evidence="2">The sequence shown here is derived from an EMBL/GenBank/DDBJ whole genome shotgun (WGS) entry which is preliminary data.</text>
</comment>
<reference evidence="2" key="2">
    <citation type="submission" date="2023-06" db="EMBL/GenBank/DDBJ databases">
        <authorList>
            <consortium name="Lawrence Berkeley National Laboratory"/>
            <person name="Haridas S."/>
            <person name="Hensen N."/>
            <person name="Bonometti L."/>
            <person name="Westerberg I."/>
            <person name="Brannstrom I.O."/>
            <person name="Guillou S."/>
            <person name="Cros-Aarteil S."/>
            <person name="Calhoun S."/>
            <person name="Kuo A."/>
            <person name="Mondo S."/>
            <person name="Pangilinan J."/>
            <person name="Riley R."/>
            <person name="Labutti K."/>
            <person name="Andreopoulos B."/>
            <person name="Lipzen A."/>
            <person name="Chen C."/>
            <person name="Yanf M."/>
            <person name="Daum C."/>
            <person name="Ng V."/>
            <person name="Clum A."/>
            <person name="Steindorff A."/>
            <person name="Ohm R."/>
            <person name="Martin F."/>
            <person name="Silar P."/>
            <person name="Natvig D."/>
            <person name="Lalanne C."/>
            <person name="Gautier V."/>
            <person name="Ament-Velasquez S.L."/>
            <person name="Kruys A."/>
            <person name="Hutchinson M.I."/>
            <person name="Powell A.J."/>
            <person name="Barry K."/>
            <person name="Miller A.N."/>
            <person name="Grigoriev I.V."/>
            <person name="Debuchy R."/>
            <person name="Gladieux P."/>
            <person name="Thoren M.H."/>
            <person name="Johannesson H."/>
        </authorList>
    </citation>
    <scope>NUCLEOTIDE SEQUENCE</scope>
    <source>
        <strain evidence="2">CBS 958.72</strain>
    </source>
</reference>